<dbReference type="Pfam" id="PF01136">
    <property type="entry name" value="Peptidase_U32"/>
    <property type="match status" value="1"/>
</dbReference>
<dbReference type="Proteomes" id="UP000886858">
    <property type="component" value="Unassembled WGS sequence"/>
</dbReference>
<proteinExistence type="predicted"/>
<evidence type="ECO:0000313" key="2">
    <source>
        <dbReference type="EMBL" id="HJA94395.1"/>
    </source>
</evidence>
<evidence type="ECO:0000313" key="3">
    <source>
        <dbReference type="Proteomes" id="UP000886858"/>
    </source>
</evidence>
<dbReference type="InterPro" id="IPR020988">
    <property type="entry name" value="Pept_U32_collagenase"/>
</dbReference>
<name>A0A9D2L2F0_9FIRM</name>
<dbReference type="Pfam" id="PF12392">
    <property type="entry name" value="DUF3656"/>
    <property type="match status" value="1"/>
</dbReference>
<sequence>MKKPELLAPAGDYGCFQAALKAGADAVYIGGQQYGARAYAGNFSRDEVLSALDEAHFFGKKIYLTVNTLMKQEELDRLADFIAPFYEAGLDGVIVQDVGALLVLGENFPHLSLHASTQMTVTDAAGVEALKRLGIVRVVPARELSLEEAVLLKKESGLEVEVFIHGAMCYCYSGQCLFSSMLGGRSGNRGRCAQPCRQPYRIRSKKTGKACYPLSLKDLCTIDLIPELVDAGIDSFKIEGRMKRAEYVAGVTDAYRRRIDEYLACPEKREALPADKKLLSSLYVRSGLGGGYLKKHNGRDMVTLDQPGYAGCSEELLQEIRSRILERTIAFPVSMTAELQAGRPVRLTAQAGEETVCLEGEMVQQAQKRPLTEEEVRKQLARTGGSGFLAERIEIFMEGDVFLPVKALNELRRSVLEELRARRIAAYHNDGKKREAGKKRHAGSGDAAAAVGCRTGMPELSASVITPSQLEACLEAGVSRIYVPEAAINAGMGKRLRKAGEQMPSCEFFLSLPLIFRSETREQMGRVKTLLDTGLFAGAQIASPSGLVWLKENGWKGKIAFDHRIYVWNRQTWEYWRQDMDTYCAPLELNGRDVYALPSPGQGQPGRKEILVYGRIPMMVTANCIQKTAGECLRDAAPGKAGLFLIDRYQAAFPVVTDCRFCYNVIYNSVPLSLHTFLGEMPESGAAFVRFDFLQESGEKAKEILGLFQEGLSGEKIQPEYGFTTGHFRKGAQ</sequence>
<accession>A0A9D2L2F0</accession>
<evidence type="ECO:0000259" key="1">
    <source>
        <dbReference type="Pfam" id="PF12392"/>
    </source>
</evidence>
<reference evidence="2" key="1">
    <citation type="journal article" date="2021" name="PeerJ">
        <title>Extensive microbial diversity within the chicken gut microbiome revealed by metagenomics and culture.</title>
        <authorList>
            <person name="Gilroy R."/>
            <person name="Ravi A."/>
            <person name="Getino M."/>
            <person name="Pursley I."/>
            <person name="Horton D.L."/>
            <person name="Alikhan N.F."/>
            <person name="Baker D."/>
            <person name="Gharbi K."/>
            <person name="Hall N."/>
            <person name="Watson M."/>
            <person name="Adriaenssens E.M."/>
            <person name="Foster-Nyarko E."/>
            <person name="Jarju S."/>
            <person name="Secka A."/>
            <person name="Antonio M."/>
            <person name="Oren A."/>
            <person name="Chaudhuri R.R."/>
            <person name="La Ragione R."/>
            <person name="Hildebrand F."/>
            <person name="Pallen M.J."/>
        </authorList>
    </citation>
    <scope>NUCLEOTIDE SEQUENCE</scope>
    <source>
        <strain evidence="2">CHK179-7159</strain>
    </source>
</reference>
<dbReference type="EMBL" id="DWYY01000172">
    <property type="protein sequence ID" value="HJA94395.1"/>
    <property type="molecule type" value="Genomic_DNA"/>
</dbReference>
<dbReference type="AlphaFoldDB" id="A0A9D2L2F0"/>
<gene>
    <name evidence="2" type="ORF">H9717_15000</name>
</gene>
<protein>
    <submittedName>
        <fullName evidence="2">U32 family peptidase</fullName>
    </submittedName>
</protein>
<dbReference type="InterPro" id="IPR051454">
    <property type="entry name" value="RNA/ubiquinone_mod_enzymes"/>
</dbReference>
<reference evidence="2" key="2">
    <citation type="submission" date="2021-04" db="EMBL/GenBank/DDBJ databases">
        <authorList>
            <person name="Gilroy R."/>
        </authorList>
    </citation>
    <scope>NUCLEOTIDE SEQUENCE</scope>
    <source>
        <strain evidence="2">CHK179-7159</strain>
    </source>
</reference>
<organism evidence="2 3">
    <name type="scientific">Candidatus Eisenbergiella merdipullorum</name>
    <dbReference type="NCBI Taxonomy" id="2838553"/>
    <lineage>
        <taxon>Bacteria</taxon>
        <taxon>Bacillati</taxon>
        <taxon>Bacillota</taxon>
        <taxon>Clostridia</taxon>
        <taxon>Lachnospirales</taxon>
        <taxon>Lachnospiraceae</taxon>
        <taxon>Eisenbergiella</taxon>
    </lineage>
</organism>
<dbReference type="InterPro" id="IPR001539">
    <property type="entry name" value="Peptidase_U32"/>
</dbReference>
<comment type="caution">
    <text evidence="2">The sequence shown here is derived from an EMBL/GenBank/DDBJ whole genome shotgun (WGS) entry which is preliminary data.</text>
</comment>
<feature type="domain" description="Peptidase U32 collagenase" evidence="1">
    <location>
        <begin position="316"/>
        <end position="424"/>
    </location>
</feature>
<dbReference type="PANTHER" id="PTHR30217">
    <property type="entry name" value="PEPTIDASE U32 FAMILY"/>
    <property type="match status" value="1"/>
</dbReference>
<dbReference type="PANTHER" id="PTHR30217:SF10">
    <property type="entry name" value="23S RRNA 5-HYDROXYCYTIDINE C2501 SYNTHASE"/>
    <property type="match status" value="1"/>
</dbReference>